<protein>
    <submittedName>
        <fullName evidence="1">Uncharacterized protein</fullName>
    </submittedName>
</protein>
<gene>
    <name evidence="1" type="ORF">SAMN02927916_1616</name>
</gene>
<reference evidence="1 2" key="1">
    <citation type="submission" date="2016-10" db="EMBL/GenBank/DDBJ databases">
        <authorList>
            <person name="Varghese N."/>
            <person name="Submissions S."/>
        </authorList>
    </citation>
    <scope>NUCLEOTIDE SEQUENCE [LARGE SCALE GENOMIC DNA]</scope>
    <source>
        <strain evidence="1 2">CGMCC 1.6859</strain>
    </source>
</reference>
<evidence type="ECO:0000313" key="2">
    <source>
        <dbReference type="Proteomes" id="UP000199307"/>
    </source>
</evidence>
<sequence length="286" mass="34237">MTILPSLDIFEKYISNSRDKVFSDINCIFFNENIDVLITSNYLELLEMYFDNNDLIQALIIELSDKNRTVVNYVDNELQNTYENFYEKIYTDNIDSLDCLYAISIGESPNIIHYQYSKKNKQNLNKEFLIFELLISNIISLHYYNFASNTEIQNLIKNVFKLPKKISRILIYNRYSESNYFHFLKHKSIHYFNAITGSNQFRRTEFIRIENDLKQNLGRNLVLKSTNDLTKIHERKILFNNFILTFDHSFNSTIVSEPSWKIDIEIDRKICLSEWNKKHQYFSRIN</sequence>
<comment type="caution">
    <text evidence="1">The sequence shown here is derived from an EMBL/GenBank/DDBJ whole genome shotgun (WGS) entry which is preliminary data.</text>
</comment>
<accession>A0ABY0LJT6</accession>
<keyword evidence="2" id="KW-1185">Reference proteome</keyword>
<evidence type="ECO:0000313" key="1">
    <source>
        <dbReference type="EMBL" id="SCY25164.1"/>
    </source>
</evidence>
<dbReference type="EMBL" id="FMVC01000002">
    <property type="protein sequence ID" value="SCY25164.1"/>
    <property type="molecule type" value="Genomic_DNA"/>
</dbReference>
<dbReference type="RefSeq" id="WP_091130754.1">
    <property type="nucleotide sequence ID" value="NZ_FMVC01000002.1"/>
</dbReference>
<organism evidence="1 2">
    <name type="scientific">Flavobacterium anhuiense</name>
    <dbReference type="NCBI Taxonomy" id="459526"/>
    <lineage>
        <taxon>Bacteria</taxon>
        <taxon>Pseudomonadati</taxon>
        <taxon>Bacteroidota</taxon>
        <taxon>Flavobacteriia</taxon>
        <taxon>Flavobacteriales</taxon>
        <taxon>Flavobacteriaceae</taxon>
        <taxon>Flavobacterium</taxon>
    </lineage>
</organism>
<proteinExistence type="predicted"/>
<dbReference type="Proteomes" id="UP000199307">
    <property type="component" value="Unassembled WGS sequence"/>
</dbReference>
<name>A0ABY0LJT6_9FLAO</name>